<evidence type="ECO:0000313" key="1">
    <source>
        <dbReference type="EMBL" id="KRN45701.1"/>
    </source>
</evidence>
<dbReference type="Proteomes" id="UP000051992">
    <property type="component" value="Unassembled WGS sequence"/>
</dbReference>
<dbReference type="EMBL" id="JQBM01000007">
    <property type="protein sequence ID" value="KRN45701.1"/>
    <property type="molecule type" value="Genomic_DNA"/>
</dbReference>
<name>A0A0R2H5B1_WEIVI</name>
<gene>
    <name evidence="1" type="ORF">IV50_GL001508</name>
</gene>
<dbReference type="AlphaFoldDB" id="A0A0R2H5B1"/>
<reference evidence="1 2" key="1">
    <citation type="journal article" date="2015" name="Genome Announc.">
        <title>Expanding the biotechnology potential of lactobacilli through comparative genomics of 213 strains and associated genera.</title>
        <authorList>
            <person name="Sun Z."/>
            <person name="Harris H.M."/>
            <person name="McCann A."/>
            <person name="Guo C."/>
            <person name="Argimon S."/>
            <person name="Zhang W."/>
            <person name="Yang X."/>
            <person name="Jeffery I.B."/>
            <person name="Cooney J.C."/>
            <person name="Kagawa T.F."/>
            <person name="Liu W."/>
            <person name="Song Y."/>
            <person name="Salvetti E."/>
            <person name="Wrobel A."/>
            <person name="Rasinkangas P."/>
            <person name="Parkhill J."/>
            <person name="Rea M.C."/>
            <person name="O'Sullivan O."/>
            <person name="Ritari J."/>
            <person name="Douillard F.P."/>
            <person name="Paul Ross R."/>
            <person name="Yang R."/>
            <person name="Briner A.E."/>
            <person name="Felis G.E."/>
            <person name="de Vos W.M."/>
            <person name="Barrangou R."/>
            <person name="Klaenhammer T.R."/>
            <person name="Caufield P.W."/>
            <person name="Cui Y."/>
            <person name="Zhang H."/>
            <person name="O'Toole P.W."/>
        </authorList>
    </citation>
    <scope>NUCLEOTIDE SEQUENCE [LARGE SCALE GENOMIC DNA]</scope>
    <source>
        <strain evidence="1 2">DSM 20410</strain>
    </source>
</reference>
<accession>A0A0R2H5B1</accession>
<comment type="caution">
    <text evidence="1">The sequence shown here is derived from an EMBL/GenBank/DDBJ whole genome shotgun (WGS) entry which is preliminary data.</text>
</comment>
<keyword evidence="2" id="KW-1185">Reference proteome</keyword>
<organism evidence="1 2">
    <name type="scientific">Weissella viridescens</name>
    <name type="common">Lactobacillus viridescens</name>
    <dbReference type="NCBI Taxonomy" id="1629"/>
    <lineage>
        <taxon>Bacteria</taxon>
        <taxon>Bacillati</taxon>
        <taxon>Bacillota</taxon>
        <taxon>Bacilli</taxon>
        <taxon>Lactobacillales</taxon>
        <taxon>Lactobacillaceae</taxon>
        <taxon>Weissella</taxon>
    </lineage>
</organism>
<evidence type="ECO:0008006" key="3">
    <source>
        <dbReference type="Google" id="ProtNLM"/>
    </source>
</evidence>
<dbReference type="RefSeq" id="WP_057747192.1">
    <property type="nucleotide sequence ID" value="NZ_BJLU01000015.1"/>
</dbReference>
<dbReference type="PATRIC" id="fig|1629.5.peg.1521"/>
<protein>
    <recommendedName>
        <fullName evidence="3">TPR repeat-containing protein</fullName>
    </recommendedName>
</protein>
<proteinExistence type="predicted"/>
<sequence>MLEIDSAELQKLGNQAIAEGDDEHALMYFEEAYSKEQSFALNIKLAELYTQHEQNELANDLVHEYVAEYGSSTIEAQRIFINACLNANAFIDARQFIYMNHLDSGFLEQVTESENHFRDTQQAAVLENKKSFYHLSDAPMGQQSQIVRRAKHLPRPEFLFCAKYILIDPFAHQLSRVSVLEELMKLGVSEEIEMMSLIGQHERVVPNQIPFLTQQSKFKAVMNLLANSPLANDPTQFEILKQQVNLCLMLMMPNLDQAISDVKVWTEQTLLMFGMEFSTTDTESGAQKEWRDALNQALMTL</sequence>
<evidence type="ECO:0000313" key="2">
    <source>
        <dbReference type="Proteomes" id="UP000051992"/>
    </source>
</evidence>
<dbReference type="OrthoDB" id="1655898at2"/>